<gene>
    <name evidence="1" type="ORF">Wenmar_04088</name>
</gene>
<name>A0A0D0NTB3_9RHOB</name>
<sequence length="380" mass="39353">MPDQSDNLSLPYLQPAQAQKHVTHNEALKRLDILVQATVADRDRTQPPAAPAPGDRHLVAAPATGDWAGWEDSLAAWDGAAWIRLAPRPGWTLRCLAEGATLVWDGTAWIADGAAEAAPTFGINAAADAGNRFAVSSPAVLLNHEGAGHRVKVNKAAATDTASLLFQTGFSGRAEMGTAGSDAFAVKVSADGAVWTEALTLDPATGHARGAAVQTEPSDATSGRLLKVGAAGVALGPDVYRRGNAVGTVTQAEGVPTGALVETPVSTADGWVEKWANGRMECWHRINLGPVTAIGSGTDGDPYQTAQTNWTLPSADFVEAPLICLALEYDSSDGRARGLAAGFRSRSTTAVTGIGATRVSSQSAIGDVLVHIRAIGRWSA</sequence>
<dbReference type="InterPro" id="IPR021251">
    <property type="entry name" value="DUF2793"/>
</dbReference>
<dbReference type="Pfam" id="PF10983">
    <property type="entry name" value="DUF2793"/>
    <property type="match status" value="1"/>
</dbReference>
<evidence type="ECO:0000313" key="2">
    <source>
        <dbReference type="Proteomes" id="UP000035100"/>
    </source>
</evidence>
<proteinExistence type="predicted"/>
<dbReference type="EMBL" id="AONG01000001">
    <property type="protein sequence ID" value="KIQ71440.1"/>
    <property type="molecule type" value="Genomic_DNA"/>
</dbReference>
<evidence type="ECO:0008006" key="3">
    <source>
        <dbReference type="Google" id="ProtNLM"/>
    </source>
</evidence>
<keyword evidence="1" id="KW-0614">Plasmid</keyword>
<geneLocation type="plasmid" evidence="1 2">
    <name>pWENMAR1</name>
</geneLocation>
<organism evidence="1 2">
    <name type="scientific">Wenxinia marina DSM 24838</name>
    <dbReference type="NCBI Taxonomy" id="1123501"/>
    <lineage>
        <taxon>Bacteria</taxon>
        <taxon>Pseudomonadati</taxon>
        <taxon>Pseudomonadota</taxon>
        <taxon>Alphaproteobacteria</taxon>
        <taxon>Rhodobacterales</taxon>
        <taxon>Roseobacteraceae</taxon>
        <taxon>Wenxinia</taxon>
    </lineage>
</organism>
<dbReference type="eggNOG" id="ENOG502Z7PY">
    <property type="taxonomic scope" value="Bacteria"/>
</dbReference>
<dbReference type="AlphaFoldDB" id="A0A0D0NTB3"/>
<protein>
    <recommendedName>
        <fullName evidence="3">DUF2793 domain-containing protein</fullName>
    </recommendedName>
</protein>
<dbReference type="PATRIC" id="fig|1123501.6.peg.69"/>
<keyword evidence="2" id="KW-1185">Reference proteome</keyword>
<dbReference type="Proteomes" id="UP000035100">
    <property type="component" value="Plasmid pWENMAR1"/>
</dbReference>
<reference evidence="1 2" key="1">
    <citation type="submission" date="2013-01" db="EMBL/GenBank/DDBJ databases">
        <authorList>
            <person name="Fiebig A."/>
            <person name="Goeker M."/>
            <person name="Klenk H.-P.P."/>
        </authorList>
    </citation>
    <scope>NUCLEOTIDE SEQUENCE [LARGE SCALE GENOMIC DNA]</scope>
    <source>
        <strain evidence="1 2">DSM 24838</strain>
        <plasmid evidence="1 2">pWENMAR1</plasmid>
    </source>
</reference>
<accession>A0A0D0NTB3</accession>
<evidence type="ECO:0000313" key="1">
    <source>
        <dbReference type="EMBL" id="KIQ71440.1"/>
    </source>
</evidence>
<comment type="caution">
    <text evidence="1">The sequence shown here is derived from an EMBL/GenBank/DDBJ whole genome shotgun (WGS) entry which is preliminary data.</text>
</comment>
<dbReference type="RefSeq" id="WP_018302611.1">
    <property type="nucleotide sequence ID" value="NZ_CM003137.1"/>
</dbReference>